<evidence type="ECO:0000313" key="2">
    <source>
        <dbReference type="EMBL" id="GAA4150629.1"/>
    </source>
</evidence>
<feature type="region of interest" description="Disordered" evidence="1">
    <location>
        <begin position="69"/>
        <end position="98"/>
    </location>
</feature>
<comment type="caution">
    <text evidence="2">The sequence shown here is derived from an EMBL/GenBank/DDBJ whole genome shotgun (WGS) entry which is preliminary data.</text>
</comment>
<evidence type="ECO:0000256" key="1">
    <source>
        <dbReference type="SAM" id="MobiDB-lite"/>
    </source>
</evidence>
<accession>A0ABP7Z9A1</accession>
<dbReference type="EMBL" id="BAABBU010000037">
    <property type="protein sequence ID" value="GAA4150629.1"/>
    <property type="molecule type" value="Genomic_DNA"/>
</dbReference>
<name>A0ABP7Z9A1_9ACTN</name>
<protein>
    <submittedName>
        <fullName evidence="2">Uncharacterized protein</fullName>
    </submittedName>
</protein>
<feature type="compositionally biased region" description="Basic and acidic residues" evidence="1">
    <location>
        <begin position="11"/>
        <end position="22"/>
    </location>
</feature>
<reference evidence="3" key="1">
    <citation type="journal article" date="2019" name="Int. J. Syst. Evol. Microbiol.">
        <title>The Global Catalogue of Microorganisms (GCM) 10K type strain sequencing project: providing services to taxonomists for standard genome sequencing and annotation.</title>
        <authorList>
            <consortium name="The Broad Institute Genomics Platform"/>
            <consortium name="The Broad Institute Genome Sequencing Center for Infectious Disease"/>
            <person name="Wu L."/>
            <person name="Ma J."/>
        </authorList>
    </citation>
    <scope>NUCLEOTIDE SEQUENCE [LARGE SCALE GENOMIC DNA]</scope>
    <source>
        <strain evidence="3">JCM 17589</strain>
    </source>
</reference>
<feature type="compositionally biased region" description="Low complexity" evidence="1">
    <location>
        <begin position="114"/>
        <end position="134"/>
    </location>
</feature>
<feature type="region of interest" description="Disordered" evidence="1">
    <location>
        <begin position="160"/>
        <end position="200"/>
    </location>
</feature>
<gene>
    <name evidence="2" type="ORF">GCM10022285_61000</name>
</gene>
<keyword evidence="3" id="KW-1185">Reference proteome</keyword>
<feature type="region of interest" description="Disordered" evidence="1">
    <location>
        <begin position="1"/>
        <end position="42"/>
    </location>
</feature>
<dbReference type="Proteomes" id="UP001501845">
    <property type="component" value="Unassembled WGS sequence"/>
</dbReference>
<feature type="region of interest" description="Disordered" evidence="1">
    <location>
        <begin position="114"/>
        <end position="140"/>
    </location>
</feature>
<proteinExistence type="predicted"/>
<sequence>MVQSAGVAGRGVREGMGEDGAREVGGAGRGSEGVHAEAVSAAAPATKVRRFTGGLPDVGWGTACHGTRGGGPWVGASQGDPGRSVGDPVPAHSRRPAGAASLPRVVFGVPAGQAPGSAGRSAPSAAAAGRAEGPLLGGGREVGRGLRRVVLVRHAAHGIARGSRDGAPDRSLTPLTAARVGRSGGRQGWREGDSTGGRTA</sequence>
<evidence type="ECO:0000313" key="3">
    <source>
        <dbReference type="Proteomes" id="UP001501845"/>
    </source>
</evidence>
<organism evidence="2 3">
    <name type="scientific">Streptomyces tunisiensis</name>
    <dbReference type="NCBI Taxonomy" id="948699"/>
    <lineage>
        <taxon>Bacteria</taxon>
        <taxon>Bacillati</taxon>
        <taxon>Actinomycetota</taxon>
        <taxon>Actinomycetes</taxon>
        <taxon>Kitasatosporales</taxon>
        <taxon>Streptomycetaceae</taxon>
        <taxon>Streptomyces</taxon>
    </lineage>
</organism>